<feature type="transmembrane region" description="Helical" evidence="1">
    <location>
        <begin position="75"/>
        <end position="96"/>
    </location>
</feature>
<feature type="transmembrane region" description="Helical" evidence="1">
    <location>
        <begin position="130"/>
        <end position="151"/>
    </location>
</feature>
<dbReference type="EMBL" id="CAICTM010000171">
    <property type="protein sequence ID" value="CAB9503645.1"/>
    <property type="molecule type" value="Genomic_DNA"/>
</dbReference>
<feature type="transmembrane region" description="Helical" evidence="1">
    <location>
        <begin position="102"/>
        <end position="123"/>
    </location>
</feature>
<accession>A0A9N8DN86</accession>
<organism evidence="2 3">
    <name type="scientific">Seminavis robusta</name>
    <dbReference type="NCBI Taxonomy" id="568900"/>
    <lineage>
        <taxon>Eukaryota</taxon>
        <taxon>Sar</taxon>
        <taxon>Stramenopiles</taxon>
        <taxon>Ochrophyta</taxon>
        <taxon>Bacillariophyta</taxon>
        <taxon>Bacillariophyceae</taxon>
        <taxon>Bacillariophycidae</taxon>
        <taxon>Naviculales</taxon>
        <taxon>Naviculaceae</taxon>
        <taxon>Seminavis</taxon>
    </lineage>
</organism>
<reference evidence="2" key="1">
    <citation type="submission" date="2020-06" db="EMBL/GenBank/DDBJ databases">
        <authorList>
            <consortium name="Plant Systems Biology data submission"/>
        </authorList>
    </citation>
    <scope>NUCLEOTIDE SEQUENCE</scope>
    <source>
        <strain evidence="2">D6</strain>
    </source>
</reference>
<evidence type="ECO:0000256" key="1">
    <source>
        <dbReference type="SAM" id="Phobius"/>
    </source>
</evidence>
<keyword evidence="1" id="KW-0472">Membrane</keyword>
<dbReference type="AlphaFoldDB" id="A0A9N8DN86"/>
<gene>
    <name evidence="2" type="ORF">SEMRO_172_G076010.1</name>
</gene>
<protein>
    <submittedName>
        <fullName evidence="2">Uncharacterized protein</fullName>
    </submittedName>
</protein>
<keyword evidence="1" id="KW-0812">Transmembrane</keyword>
<proteinExistence type="predicted"/>
<keyword evidence="1" id="KW-1133">Transmembrane helix</keyword>
<feature type="transmembrane region" description="Helical" evidence="1">
    <location>
        <begin position="41"/>
        <end position="63"/>
    </location>
</feature>
<comment type="caution">
    <text evidence="2">The sequence shown here is derived from an EMBL/GenBank/DDBJ whole genome shotgun (WGS) entry which is preliminary data.</text>
</comment>
<name>A0A9N8DN86_9STRA</name>
<evidence type="ECO:0000313" key="2">
    <source>
        <dbReference type="EMBL" id="CAB9503645.1"/>
    </source>
</evidence>
<keyword evidence="3" id="KW-1185">Reference proteome</keyword>
<sequence length="171" mass="18656">MTNNTATTQSVAAPLGAPVEDLKRVKQGHSFLGCLCDMRRAVIMINILGVGLGIAGLLTVILVDKYGDKEEQKVFLNGYDIWALIAIQAAVCVGHFSGLMGAVNFSICPVTITILMEIAYAVLSGLDQNWIGLGVSIFFIYPHVFLCYELAKGIMTPENYFRQERQSCCCV</sequence>
<dbReference type="Proteomes" id="UP001153069">
    <property type="component" value="Unassembled WGS sequence"/>
</dbReference>
<evidence type="ECO:0000313" key="3">
    <source>
        <dbReference type="Proteomes" id="UP001153069"/>
    </source>
</evidence>